<dbReference type="InterPro" id="IPR001300">
    <property type="entry name" value="Peptidase_C2_calpain_cat"/>
</dbReference>
<dbReference type="Proteomes" id="UP000190648">
    <property type="component" value="Unassembled WGS sequence"/>
</dbReference>
<name>A0A1V4JL90_PATFA</name>
<dbReference type="PANTHER" id="PTHR46298">
    <property type="entry name" value="ANDROGLOBIN"/>
    <property type="match status" value="1"/>
</dbReference>
<comment type="caution">
    <text evidence="4">The sequence shown here is derived from an EMBL/GenBank/DDBJ whole genome shotgun (WGS) entry which is preliminary data.</text>
</comment>
<dbReference type="STRING" id="372326.A0A1V4JL90"/>
<evidence type="ECO:0000313" key="4">
    <source>
        <dbReference type="EMBL" id="OPJ72874.1"/>
    </source>
</evidence>
<reference evidence="4 5" key="1">
    <citation type="submission" date="2016-02" db="EMBL/GenBank/DDBJ databases">
        <title>Band-tailed pigeon sequencing and assembly.</title>
        <authorList>
            <person name="Soares A.E."/>
            <person name="Novak B.J."/>
            <person name="Rice E.S."/>
            <person name="O'Connell B."/>
            <person name="Chang D."/>
            <person name="Weber S."/>
            <person name="Shapiro B."/>
        </authorList>
    </citation>
    <scope>NUCLEOTIDE SEQUENCE [LARGE SCALE GENOMIC DNA]</scope>
    <source>
        <strain evidence="4">BTP2013</strain>
        <tissue evidence="4">Blood</tissue>
    </source>
</reference>
<accession>A0A1V4JL90</accession>
<dbReference type="AlphaFoldDB" id="A0A1V4JL90"/>
<feature type="region of interest" description="Disordered" evidence="2">
    <location>
        <begin position="299"/>
        <end position="339"/>
    </location>
</feature>
<dbReference type="OrthoDB" id="9374162at2759"/>
<evidence type="ECO:0000256" key="1">
    <source>
        <dbReference type="PROSITE-ProRule" id="PRU00239"/>
    </source>
</evidence>
<dbReference type="SUPFAM" id="SSF54001">
    <property type="entry name" value="Cysteine proteinases"/>
    <property type="match status" value="1"/>
</dbReference>
<evidence type="ECO:0000259" key="3">
    <source>
        <dbReference type="PROSITE" id="PS50203"/>
    </source>
</evidence>
<dbReference type="PROSITE" id="PS50203">
    <property type="entry name" value="CALPAIN_CAT"/>
    <property type="match status" value="1"/>
</dbReference>
<feature type="domain" description="Calpain catalytic" evidence="3">
    <location>
        <begin position="96"/>
        <end position="278"/>
    </location>
</feature>
<dbReference type="EMBL" id="LSYS01006902">
    <property type="protein sequence ID" value="OPJ72874.1"/>
    <property type="molecule type" value="Genomic_DNA"/>
</dbReference>
<sequence>MSTKGSKKKELGSRASSVLLGVSAKESTVSSHGSTLNEKWKFPIWPEWNEADINAEKWDAGKAGKEKEKSGKSPISHLFEDPEGKIQLPASLKVHSWKRPHEFLTNKIPVVVKNETSFDLFSANEHIFCSELMRWIISEIYAVCRIYNETALSNETSALFWKPWEHIYALCKATKGHMPLYNSYGKYVVKLYWMGCWRKIIVDDTMPFNAEDNLLLPATTCQIELWPMLLSKAIIKLANTSINETGKRELEEFTVLHTLTGWIPEVIPLQRGYLDKVWGFLKDIVPEFKLPKEKTPELDILQSDTKPKDTTVSELKHEVSSLNKQSDKPEKADRVGKGL</sequence>
<dbReference type="Pfam" id="PF00648">
    <property type="entry name" value="Peptidase_C2"/>
    <property type="match status" value="1"/>
</dbReference>
<keyword evidence="5" id="KW-1185">Reference proteome</keyword>
<organism evidence="4 5">
    <name type="scientific">Patagioenas fasciata monilis</name>
    <dbReference type="NCBI Taxonomy" id="372326"/>
    <lineage>
        <taxon>Eukaryota</taxon>
        <taxon>Metazoa</taxon>
        <taxon>Chordata</taxon>
        <taxon>Craniata</taxon>
        <taxon>Vertebrata</taxon>
        <taxon>Euteleostomi</taxon>
        <taxon>Archelosauria</taxon>
        <taxon>Archosauria</taxon>
        <taxon>Dinosauria</taxon>
        <taxon>Saurischia</taxon>
        <taxon>Theropoda</taxon>
        <taxon>Coelurosauria</taxon>
        <taxon>Aves</taxon>
        <taxon>Neognathae</taxon>
        <taxon>Neoaves</taxon>
        <taxon>Columbimorphae</taxon>
        <taxon>Columbiformes</taxon>
        <taxon>Columbidae</taxon>
        <taxon>Patagioenas</taxon>
    </lineage>
</organism>
<dbReference type="PANTHER" id="PTHR46298:SF1">
    <property type="entry name" value="ANDROGLOBIN"/>
    <property type="match status" value="1"/>
</dbReference>
<protein>
    <recommendedName>
        <fullName evidence="3">Calpain catalytic domain-containing protein</fullName>
    </recommendedName>
</protein>
<evidence type="ECO:0000313" key="5">
    <source>
        <dbReference type="Proteomes" id="UP000190648"/>
    </source>
</evidence>
<gene>
    <name evidence="4" type="ORF">AV530_005359</name>
</gene>
<comment type="caution">
    <text evidence="1">Lacks conserved residue(s) required for the propagation of feature annotation.</text>
</comment>
<dbReference type="GO" id="GO:0004198">
    <property type="term" value="F:calcium-dependent cysteine-type endopeptidase activity"/>
    <property type="evidence" value="ECO:0007669"/>
    <property type="project" value="InterPro"/>
</dbReference>
<proteinExistence type="predicted"/>
<dbReference type="GO" id="GO:0006508">
    <property type="term" value="P:proteolysis"/>
    <property type="evidence" value="ECO:0007669"/>
    <property type="project" value="InterPro"/>
</dbReference>
<evidence type="ECO:0000256" key="2">
    <source>
        <dbReference type="SAM" id="MobiDB-lite"/>
    </source>
</evidence>
<feature type="compositionally biased region" description="Basic and acidic residues" evidence="2">
    <location>
        <begin position="305"/>
        <end position="339"/>
    </location>
</feature>
<dbReference type="InterPro" id="IPR038765">
    <property type="entry name" value="Papain-like_cys_pep_sf"/>
</dbReference>
<dbReference type="InterPro" id="IPR053033">
    <property type="entry name" value="Androglobin-like"/>
</dbReference>